<dbReference type="Gene3D" id="2.60.40.790">
    <property type="match status" value="1"/>
</dbReference>
<evidence type="ECO:0000313" key="4">
    <source>
        <dbReference type="EMBL" id="MEA5139024.1"/>
    </source>
</evidence>
<accession>A0ABU5Q870</accession>
<name>A0ABU5Q870_9BACT</name>
<proteinExistence type="inferred from homology"/>
<dbReference type="SUPFAM" id="SSF49764">
    <property type="entry name" value="HSP20-like chaperones"/>
    <property type="match status" value="1"/>
</dbReference>
<dbReference type="PROSITE" id="PS01031">
    <property type="entry name" value="SHSP"/>
    <property type="match status" value="1"/>
</dbReference>
<keyword evidence="5" id="KW-1185">Reference proteome</keyword>
<protein>
    <submittedName>
        <fullName evidence="4">Hsp20/alpha crystallin family protein</fullName>
    </submittedName>
</protein>
<comment type="similarity">
    <text evidence="1 2">Belongs to the small heat shock protein (HSP20) family.</text>
</comment>
<gene>
    <name evidence="4" type="ORF">VB248_07760</name>
</gene>
<dbReference type="Proteomes" id="UP001302949">
    <property type="component" value="Unassembled WGS sequence"/>
</dbReference>
<evidence type="ECO:0000256" key="2">
    <source>
        <dbReference type="RuleBase" id="RU003616"/>
    </source>
</evidence>
<sequence>MNKKIEIPKNILANIDFSNTLNGGRVEPNITVNQTEDSYEVFVKVAGLEADHLKVDVDNNRLWLYTLQPVLKKAEQEIPENYVPQTIGQLMLPNFVDVENISAKYYNQQWKIVMPIDDYRKKFKKHIDVEI</sequence>
<comment type="caution">
    <text evidence="4">The sequence shown here is derived from an EMBL/GenBank/DDBJ whole genome shotgun (WGS) entry which is preliminary data.</text>
</comment>
<dbReference type="RefSeq" id="WP_323296186.1">
    <property type="nucleotide sequence ID" value="NZ_JAYFUM010000008.1"/>
</dbReference>
<reference evidence="4 5" key="1">
    <citation type="submission" date="2023-12" db="EMBL/GenBank/DDBJ databases">
        <title>Novel species of the genus Arcicella isolated from rivers.</title>
        <authorList>
            <person name="Lu H."/>
        </authorList>
    </citation>
    <scope>NUCLEOTIDE SEQUENCE [LARGE SCALE GENOMIC DNA]</scope>
    <source>
        <strain evidence="4 5">KCTC 23307</strain>
    </source>
</reference>
<evidence type="ECO:0000259" key="3">
    <source>
        <dbReference type="PROSITE" id="PS01031"/>
    </source>
</evidence>
<dbReference type="CDD" id="cd06464">
    <property type="entry name" value="ACD_sHsps-like"/>
    <property type="match status" value="1"/>
</dbReference>
<dbReference type="EMBL" id="JAYFUM010000008">
    <property type="protein sequence ID" value="MEA5139024.1"/>
    <property type="molecule type" value="Genomic_DNA"/>
</dbReference>
<dbReference type="InterPro" id="IPR002068">
    <property type="entry name" value="A-crystallin/Hsp20_dom"/>
</dbReference>
<evidence type="ECO:0000313" key="5">
    <source>
        <dbReference type="Proteomes" id="UP001302949"/>
    </source>
</evidence>
<evidence type="ECO:0000256" key="1">
    <source>
        <dbReference type="PROSITE-ProRule" id="PRU00285"/>
    </source>
</evidence>
<dbReference type="Pfam" id="PF00011">
    <property type="entry name" value="HSP20"/>
    <property type="match status" value="1"/>
</dbReference>
<feature type="domain" description="SHSP" evidence="3">
    <location>
        <begin position="21"/>
        <end position="131"/>
    </location>
</feature>
<dbReference type="InterPro" id="IPR008978">
    <property type="entry name" value="HSP20-like_chaperone"/>
</dbReference>
<organism evidence="4 5">
    <name type="scientific">Arcicella rigui</name>
    <dbReference type="NCBI Taxonomy" id="797020"/>
    <lineage>
        <taxon>Bacteria</taxon>
        <taxon>Pseudomonadati</taxon>
        <taxon>Bacteroidota</taxon>
        <taxon>Cytophagia</taxon>
        <taxon>Cytophagales</taxon>
        <taxon>Flectobacillaceae</taxon>
        <taxon>Arcicella</taxon>
    </lineage>
</organism>